<dbReference type="GO" id="GO:0004386">
    <property type="term" value="F:helicase activity"/>
    <property type="evidence" value="ECO:0007669"/>
    <property type="project" value="UniProtKB-KW"/>
</dbReference>
<dbReference type="Pfam" id="PF13280">
    <property type="entry name" value="WYL"/>
    <property type="match status" value="1"/>
</dbReference>
<evidence type="ECO:0000313" key="3">
    <source>
        <dbReference type="EMBL" id="PVZ04558.1"/>
    </source>
</evidence>
<protein>
    <submittedName>
        <fullName evidence="3">XPB/Ssl2-like helicase family protein</fullName>
    </submittedName>
</protein>
<evidence type="ECO:0000259" key="2">
    <source>
        <dbReference type="Pfam" id="PF13625"/>
    </source>
</evidence>
<accession>A0A2U1EXA4</accession>
<dbReference type="Proteomes" id="UP000245639">
    <property type="component" value="Unassembled WGS sequence"/>
</dbReference>
<comment type="caution">
    <text evidence="3">The sequence shown here is derived from an EMBL/GenBank/DDBJ whole genome shotgun (WGS) entry which is preliminary data.</text>
</comment>
<dbReference type="AlphaFoldDB" id="A0A2U1EXA4"/>
<dbReference type="InterPro" id="IPR032830">
    <property type="entry name" value="XPB/Ssl2_N"/>
</dbReference>
<keyword evidence="3" id="KW-0347">Helicase</keyword>
<reference evidence="3 4" key="1">
    <citation type="submission" date="2018-04" db="EMBL/GenBank/DDBJ databases">
        <title>Genomic Encyclopedia of Type Strains, Phase IV (KMG-IV): sequencing the most valuable type-strain genomes for metagenomic binning, comparative biology and taxonomic classification.</title>
        <authorList>
            <person name="Goeker M."/>
        </authorList>
    </citation>
    <scope>NUCLEOTIDE SEQUENCE [LARGE SCALE GENOMIC DNA]</scope>
    <source>
        <strain evidence="3 4">DSM 45771</strain>
    </source>
</reference>
<keyword evidence="3" id="KW-0378">Hydrolase</keyword>
<dbReference type="InterPro" id="IPR026881">
    <property type="entry name" value="WYL_dom"/>
</dbReference>
<organism evidence="3 4">
    <name type="scientific">Actinomycetospora cinnamomea</name>
    <dbReference type="NCBI Taxonomy" id="663609"/>
    <lineage>
        <taxon>Bacteria</taxon>
        <taxon>Bacillati</taxon>
        <taxon>Actinomycetota</taxon>
        <taxon>Actinomycetes</taxon>
        <taxon>Pseudonocardiales</taxon>
        <taxon>Pseudonocardiaceae</taxon>
        <taxon>Actinomycetospora</taxon>
    </lineage>
</organism>
<name>A0A2U1EXA4_9PSEU</name>
<evidence type="ECO:0000313" key="4">
    <source>
        <dbReference type="Proteomes" id="UP000245639"/>
    </source>
</evidence>
<gene>
    <name evidence="3" type="ORF">C8D89_11711</name>
</gene>
<proteinExistence type="predicted"/>
<evidence type="ECO:0000259" key="1">
    <source>
        <dbReference type="Pfam" id="PF13280"/>
    </source>
</evidence>
<dbReference type="RefSeq" id="WP_243418331.1">
    <property type="nucleotide sequence ID" value="NZ_QEKW01000017.1"/>
</dbReference>
<feature type="domain" description="WYL" evidence="1">
    <location>
        <begin position="198"/>
        <end position="259"/>
    </location>
</feature>
<dbReference type="EMBL" id="QEKW01000017">
    <property type="protein sequence ID" value="PVZ04558.1"/>
    <property type="molecule type" value="Genomic_DNA"/>
</dbReference>
<feature type="domain" description="Helicase XPB/Ssl2 N-terminal" evidence="2">
    <location>
        <begin position="3"/>
        <end position="104"/>
    </location>
</feature>
<dbReference type="PROSITE" id="PS52050">
    <property type="entry name" value="WYL"/>
    <property type="match status" value="1"/>
</dbReference>
<keyword evidence="4" id="KW-1185">Reference proteome</keyword>
<keyword evidence="3" id="KW-0547">Nucleotide-binding</keyword>
<keyword evidence="3" id="KW-0067">ATP-binding</keyword>
<dbReference type="Pfam" id="PF13625">
    <property type="entry name" value="Helicase_C_3"/>
    <property type="match status" value="1"/>
</dbReference>
<sequence>MRGLLADAAVPESRGAASLHRFSPGSIRAALDAGWTADELLAALRGLSERPLPQPLEYLVGDVARRHGHVRVRPAGACLVLDEALSEEVLRTRTLRPLGLARLAPTVLTSPADPDTVLRALRTAGYFPVREDDTGALVVERRETRLAEPDPRPVARDVVTPEALATRLIAAGVGHQLPASPTAAVLGSLNPRLDRDELDLLADALDHRRDVRITYSDRNGTISHRVVTPEQVMHRWLVAWCHLRDDEREFTVENILDVAPPL</sequence>